<reference evidence="2" key="1">
    <citation type="journal article" date="2019" name="Sci. Rep.">
        <title>Draft genome of Tanacetum cinerariifolium, the natural source of mosquito coil.</title>
        <authorList>
            <person name="Yamashiro T."/>
            <person name="Shiraishi A."/>
            <person name="Satake H."/>
            <person name="Nakayama K."/>
        </authorList>
    </citation>
    <scope>NUCLEOTIDE SEQUENCE</scope>
</reference>
<name>A0A699SDB8_TANCI</name>
<organism evidence="2">
    <name type="scientific">Tanacetum cinerariifolium</name>
    <name type="common">Dalmatian daisy</name>
    <name type="synonym">Chrysanthemum cinerariifolium</name>
    <dbReference type="NCBI Taxonomy" id="118510"/>
    <lineage>
        <taxon>Eukaryota</taxon>
        <taxon>Viridiplantae</taxon>
        <taxon>Streptophyta</taxon>
        <taxon>Embryophyta</taxon>
        <taxon>Tracheophyta</taxon>
        <taxon>Spermatophyta</taxon>
        <taxon>Magnoliopsida</taxon>
        <taxon>eudicotyledons</taxon>
        <taxon>Gunneridae</taxon>
        <taxon>Pentapetalae</taxon>
        <taxon>asterids</taxon>
        <taxon>campanulids</taxon>
        <taxon>Asterales</taxon>
        <taxon>Asteraceae</taxon>
        <taxon>Asteroideae</taxon>
        <taxon>Anthemideae</taxon>
        <taxon>Anthemidinae</taxon>
        <taxon>Tanacetum</taxon>
    </lineage>
</organism>
<evidence type="ECO:0000313" key="2">
    <source>
        <dbReference type="EMBL" id="GFC95614.1"/>
    </source>
</evidence>
<feature type="compositionally biased region" description="Polar residues" evidence="1">
    <location>
        <begin position="1"/>
        <end position="10"/>
    </location>
</feature>
<feature type="region of interest" description="Disordered" evidence="1">
    <location>
        <begin position="88"/>
        <end position="126"/>
    </location>
</feature>
<feature type="compositionally biased region" description="Acidic residues" evidence="1">
    <location>
        <begin position="176"/>
        <end position="186"/>
    </location>
</feature>
<feature type="region of interest" description="Disordered" evidence="1">
    <location>
        <begin position="166"/>
        <end position="186"/>
    </location>
</feature>
<proteinExistence type="predicted"/>
<comment type="caution">
    <text evidence="2">The sequence shown here is derived from an EMBL/GenBank/DDBJ whole genome shotgun (WGS) entry which is preliminary data.</text>
</comment>
<accession>A0A699SDB8</accession>
<protein>
    <submittedName>
        <fullName evidence="2">Uncharacterized protein</fullName>
    </submittedName>
</protein>
<dbReference type="EMBL" id="BKCJ011155426">
    <property type="protein sequence ID" value="GFC95614.1"/>
    <property type="molecule type" value="Genomic_DNA"/>
</dbReference>
<gene>
    <name evidence="2" type="ORF">Tci_867584</name>
</gene>
<feature type="region of interest" description="Disordered" evidence="1">
    <location>
        <begin position="1"/>
        <end position="55"/>
    </location>
</feature>
<evidence type="ECO:0000256" key="1">
    <source>
        <dbReference type="SAM" id="MobiDB-lite"/>
    </source>
</evidence>
<dbReference type="AlphaFoldDB" id="A0A699SDB8"/>
<feature type="non-terminal residue" evidence="2">
    <location>
        <position position="1"/>
    </location>
</feature>
<feature type="non-terminal residue" evidence="2">
    <location>
        <position position="186"/>
    </location>
</feature>
<sequence>SAEDTTTTIPVNAPIDENEPAEESSSLRMSTRKKSVAQKRTTPPSSISFSIDDPDAAHTMDITFASDDSDEDDSPHLIITGVHLLGCTTSQGVKRSGPTLEPGSPKKMKSTAGPSVGSTPADEVPADTRVSTAISVPADQHVFADKSVPADTYILAGPCVSAEDTTTTIPVNAPIDENEPAEESSS</sequence>